<dbReference type="Proteomes" id="UP000054032">
    <property type="component" value="Unassembled WGS sequence"/>
</dbReference>
<protein>
    <submittedName>
        <fullName evidence="2">Uncharacterized protein</fullName>
    </submittedName>
</protein>
<feature type="compositionally biased region" description="Polar residues" evidence="1">
    <location>
        <begin position="1"/>
        <end position="15"/>
    </location>
</feature>
<evidence type="ECO:0000313" key="3">
    <source>
        <dbReference type="Proteomes" id="UP000054032"/>
    </source>
</evidence>
<organism evidence="2 3">
    <name type="scientific">Bipolaris oryzae ATCC 44560</name>
    <dbReference type="NCBI Taxonomy" id="930090"/>
    <lineage>
        <taxon>Eukaryota</taxon>
        <taxon>Fungi</taxon>
        <taxon>Dikarya</taxon>
        <taxon>Ascomycota</taxon>
        <taxon>Pezizomycotina</taxon>
        <taxon>Dothideomycetes</taxon>
        <taxon>Pleosporomycetidae</taxon>
        <taxon>Pleosporales</taxon>
        <taxon>Pleosporineae</taxon>
        <taxon>Pleosporaceae</taxon>
        <taxon>Bipolaris</taxon>
    </lineage>
</organism>
<evidence type="ECO:0000256" key="1">
    <source>
        <dbReference type="SAM" id="MobiDB-lite"/>
    </source>
</evidence>
<keyword evidence="3" id="KW-1185">Reference proteome</keyword>
<dbReference type="GeneID" id="19119032"/>
<accession>W6YZL6</accession>
<name>W6YZL6_COCMI</name>
<gene>
    <name evidence="2" type="ORF">COCMIDRAFT_107372</name>
</gene>
<dbReference type="AlphaFoldDB" id="W6YZL6"/>
<dbReference type="EMBL" id="KI964127">
    <property type="protein sequence ID" value="EUC40979.1"/>
    <property type="molecule type" value="Genomic_DNA"/>
</dbReference>
<dbReference type="RefSeq" id="XP_007692498.1">
    <property type="nucleotide sequence ID" value="XM_007694308.1"/>
</dbReference>
<proteinExistence type="predicted"/>
<feature type="compositionally biased region" description="Polar residues" evidence="1">
    <location>
        <begin position="24"/>
        <end position="34"/>
    </location>
</feature>
<evidence type="ECO:0000313" key="2">
    <source>
        <dbReference type="EMBL" id="EUC40979.1"/>
    </source>
</evidence>
<dbReference type="HOGENOM" id="CLU_3142788_0_0_1"/>
<sequence>MRSSAISQKGVSSALNKRREATVGRNTGTNTTLYQRHPWKTFPILTAES</sequence>
<reference evidence="2 3" key="1">
    <citation type="journal article" date="2013" name="PLoS Genet.">
        <title>Comparative genome structure, secondary metabolite, and effector coding capacity across Cochliobolus pathogens.</title>
        <authorList>
            <person name="Condon B.J."/>
            <person name="Leng Y."/>
            <person name="Wu D."/>
            <person name="Bushley K.E."/>
            <person name="Ohm R.A."/>
            <person name="Otillar R."/>
            <person name="Martin J."/>
            <person name="Schackwitz W."/>
            <person name="Grimwood J."/>
            <person name="MohdZainudin N."/>
            <person name="Xue C."/>
            <person name="Wang R."/>
            <person name="Manning V.A."/>
            <person name="Dhillon B."/>
            <person name="Tu Z.J."/>
            <person name="Steffenson B.J."/>
            <person name="Salamov A."/>
            <person name="Sun H."/>
            <person name="Lowry S."/>
            <person name="LaButti K."/>
            <person name="Han J."/>
            <person name="Copeland A."/>
            <person name="Lindquist E."/>
            <person name="Barry K."/>
            <person name="Schmutz J."/>
            <person name="Baker S.E."/>
            <person name="Ciuffetti L.M."/>
            <person name="Grigoriev I.V."/>
            <person name="Zhong S."/>
            <person name="Turgeon B.G."/>
        </authorList>
    </citation>
    <scope>NUCLEOTIDE SEQUENCE [LARGE SCALE GENOMIC DNA]</scope>
    <source>
        <strain evidence="2 3">ATCC 44560</strain>
    </source>
</reference>
<feature type="region of interest" description="Disordered" evidence="1">
    <location>
        <begin position="1"/>
        <end position="36"/>
    </location>
</feature>
<dbReference type="KEGG" id="bor:COCMIDRAFT_107372"/>